<dbReference type="InterPro" id="IPR039425">
    <property type="entry name" value="RNA_pol_sigma-70-like"/>
</dbReference>
<sequence>MNELELIQQLRAGDEQAFKSLVTNYQDLVYNTALGVVQNSEDAEDVAQEVFIQVFRSIDQFKGDARLSTWIYRITTTKALDHIRSRKRKKRFAFITSLFGPNDELVHDPVDFQHPGVALDRKEQAALLFQMINQLPENQKVAFTLHKTEELSYQEIADVMELSVSAVESLLFRARQNLRKLLEKHYQQNNSQDK</sequence>
<dbReference type="PANTHER" id="PTHR43133:SF8">
    <property type="entry name" value="RNA POLYMERASE SIGMA FACTOR HI_1459-RELATED"/>
    <property type="match status" value="1"/>
</dbReference>
<dbReference type="InterPro" id="IPR013324">
    <property type="entry name" value="RNA_pol_sigma_r3/r4-like"/>
</dbReference>
<evidence type="ECO:0000313" key="10">
    <source>
        <dbReference type="Proteomes" id="UP000192276"/>
    </source>
</evidence>
<comment type="similarity">
    <text evidence="1 6">Belongs to the sigma-70 factor family. ECF subfamily.</text>
</comment>
<evidence type="ECO:0000256" key="2">
    <source>
        <dbReference type="ARBA" id="ARBA00023015"/>
    </source>
</evidence>
<name>A0A1V9FD49_9BACT</name>
<keyword evidence="3 6" id="KW-0731">Sigma factor</keyword>
<keyword evidence="5 6" id="KW-0804">Transcription</keyword>
<dbReference type="PANTHER" id="PTHR43133">
    <property type="entry name" value="RNA POLYMERASE ECF-TYPE SIGMA FACTO"/>
    <property type="match status" value="1"/>
</dbReference>
<dbReference type="Proteomes" id="UP000192276">
    <property type="component" value="Unassembled WGS sequence"/>
</dbReference>
<evidence type="ECO:0000256" key="1">
    <source>
        <dbReference type="ARBA" id="ARBA00010641"/>
    </source>
</evidence>
<dbReference type="InterPro" id="IPR013249">
    <property type="entry name" value="RNA_pol_sigma70_r4_t2"/>
</dbReference>
<dbReference type="STRING" id="550983.A4R26_26670"/>
<dbReference type="InterPro" id="IPR036388">
    <property type="entry name" value="WH-like_DNA-bd_sf"/>
</dbReference>
<organism evidence="9 10">
    <name type="scientific">Niastella populi</name>
    <dbReference type="NCBI Taxonomy" id="550983"/>
    <lineage>
        <taxon>Bacteria</taxon>
        <taxon>Pseudomonadati</taxon>
        <taxon>Bacteroidota</taxon>
        <taxon>Chitinophagia</taxon>
        <taxon>Chitinophagales</taxon>
        <taxon>Chitinophagaceae</taxon>
        <taxon>Niastella</taxon>
    </lineage>
</organism>
<dbReference type="OrthoDB" id="9780326at2"/>
<dbReference type="SUPFAM" id="SSF88659">
    <property type="entry name" value="Sigma3 and sigma4 domains of RNA polymerase sigma factors"/>
    <property type="match status" value="1"/>
</dbReference>
<keyword evidence="4 6" id="KW-0238">DNA-binding</keyword>
<proteinExistence type="inferred from homology"/>
<dbReference type="CDD" id="cd06171">
    <property type="entry name" value="Sigma70_r4"/>
    <property type="match status" value="1"/>
</dbReference>
<keyword evidence="10" id="KW-1185">Reference proteome</keyword>
<dbReference type="Gene3D" id="1.10.1740.10">
    <property type="match status" value="1"/>
</dbReference>
<accession>A0A1V9FD49</accession>
<reference evidence="10" key="1">
    <citation type="submission" date="2016-04" db="EMBL/GenBank/DDBJ databases">
        <authorList>
            <person name="Chen L."/>
            <person name="Zhuang W."/>
            <person name="Wang G."/>
        </authorList>
    </citation>
    <scope>NUCLEOTIDE SEQUENCE [LARGE SCALE GENOMIC DNA]</scope>
    <source>
        <strain evidence="10">208</strain>
    </source>
</reference>
<dbReference type="GO" id="GO:0003677">
    <property type="term" value="F:DNA binding"/>
    <property type="evidence" value="ECO:0007669"/>
    <property type="project" value="UniProtKB-KW"/>
</dbReference>
<dbReference type="InterPro" id="IPR007627">
    <property type="entry name" value="RNA_pol_sigma70_r2"/>
</dbReference>
<evidence type="ECO:0000259" key="8">
    <source>
        <dbReference type="Pfam" id="PF08281"/>
    </source>
</evidence>
<feature type="domain" description="RNA polymerase sigma-70 region 2" evidence="7">
    <location>
        <begin position="21"/>
        <end position="88"/>
    </location>
</feature>
<dbReference type="GO" id="GO:0016987">
    <property type="term" value="F:sigma factor activity"/>
    <property type="evidence" value="ECO:0007669"/>
    <property type="project" value="UniProtKB-KW"/>
</dbReference>
<dbReference type="EMBL" id="LWBP01000203">
    <property type="protein sequence ID" value="OQP56222.1"/>
    <property type="molecule type" value="Genomic_DNA"/>
</dbReference>
<protein>
    <recommendedName>
        <fullName evidence="6">RNA polymerase sigma factor</fullName>
    </recommendedName>
</protein>
<dbReference type="Gene3D" id="1.10.10.10">
    <property type="entry name" value="Winged helix-like DNA-binding domain superfamily/Winged helix DNA-binding domain"/>
    <property type="match status" value="1"/>
</dbReference>
<dbReference type="AlphaFoldDB" id="A0A1V9FD49"/>
<evidence type="ECO:0000259" key="7">
    <source>
        <dbReference type="Pfam" id="PF04542"/>
    </source>
</evidence>
<keyword evidence="2 6" id="KW-0805">Transcription regulation</keyword>
<evidence type="ECO:0000256" key="4">
    <source>
        <dbReference type="ARBA" id="ARBA00023125"/>
    </source>
</evidence>
<dbReference type="Pfam" id="PF08281">
    <property type="entry name" value="Sigma70_r4_2"/>
    <property type="match status" value="1"/>
</dbReference>
<dbReference type="NCBIfam" id="TIGR02937">
    <property type="entry name" value="sigma70-ECF"/>
    <property type="match status" value="1"/>
</dbReference>
<feature type="domain" description="RNA polymerase sigma factor 70 region 4 type 2" evidence="8">
    <location>
        <begin position="128"/>
        <end position="178"/>
    </location>
</feature>
<dbReference type="PROSITE" id="PS01063">
    <property type="entry name" value="SIGMA70_ECF"/>
    <property type="match status" value="1"/>
</dbReference>
<dbReference type="InterPro" id="IPR000838">
    <property type="entry name" value="RNA_pol_sigma70_ECF_CS"/>
</dbReference>
<dbReference type="InterPro" id="IPR013325">
    <property type="entry name" value="RNA_pol_sigma_r2"/>
</dbReference>
<dbReference type="InterPro" id="IPR014284">
    <property type="entry name" value="RNA_pol_sigma-70_dom"/>
</dbReference>
<comment type="caution">
    <text evidence="9">The sequence shown here is derived from an EMBL/GenBank/DDBJ whole genome shotgun (WGS) entry which is preliminary data.</text>
</comment>
<evidence type="ECO:0000256" key="6">
    <source>
        <dbReference type="RuleBase" id="RU000716"/>
    </source>
</evidence>
<dbReference type="GO" id="GO:0006352">
    <property type="term" value="P:DNA-templated transcription initiation"/>
    <property type="evidence" value="ECO:0007669"/>
    <property type="project" value="InterPro"/>
</dbReference>
<evidence type="ECO:0000313" key="9">
    <source>
        <dbReference type="EMBL" id="OQP56222.1"/>
    </source>
</evidence>
<dbReference type="Pfam" id="PF04542">
    <property type="entry name" value="Sigma70_r2"/>
    <property type="match status" value="1"/>
</dbReference>
<evidence type="ECO:0000256" key="3">
    <source>
        <dbReference type="ARBA" id="ARBA00023082"/>
    </source>
</evidence>
<dbReference type="SUPFAM" id="SSF88946">
    <property type="entry name" value="Sigma2 domain of RNA polymerase sigma factors"/>
    <property type="match status" value="1"/>
</dbReference>
<evidence type="ECO:0000256" key="5">
    <source>
        <dbReference type="ARBA" id="ARBA00023163"/>
    </source>
</evidence>
<dbReference type="RefSeq" id="WP_081169098.1">
    <property type="nucleotide sequence ID" value="NZ_LWBP01000203.1"/>
</dbReference>
<gene>
    <name evidence="9" type="ORF">A4R26_26670</name>
</gene>